<gene>
    <name evidence="3" type="ORF">AWH48_20025</name>
</gene>
<dbReference type="InterPro" id="IPR036513">
    <property type="entry name" value="STAS_dom_sf"/>
</dbReference>
<comment type="caution">
    <text evidence="3">The sequence shown here is derived from an EMBL/GenBank/DDBJ whole genome shotgun (WGS) entry which is preliminary data.</text>
</comment>
<sequence>MQTCEEVYKFLVNRVEQLTEDWYKKLDKVNSTGIYASSNPEEIQILKEQNKEFHMQFFQVFLKEEPTCLKQFEDWIWKITQDESHLTTPTHLILREYYRIRDLYLDLIKEFVSLHEGEYSQKVIDAWHKRIIDTMDRVTVWFMEEYHKSALKRLQNQQELINELSSPIIVLNKNTGLLPLVGDIDPVRAKFILEKTLKQCARKNLDRLFIDLSGVVAIDTMVAQQLFHLYDALGLIGVKATLSGIRPEIAQTVIQLGLSFDKVQVTSTLERVLKDISVTI</sequence>
<name>A0A177KUB2_9BACI</name>
<organism evidence="3 4">
    <name type="scientific">Domibacillus aminovorans</name>
    <dbReference type="NCBI Taxonomy" id="29332"/>
    <lineage>
        <taxon>Bacteria</taxon>
        <taxon>Bacillati</taxon>
        <taxon>Bacillota</taxon>
        <taxon>Bacilli</taxon>
        <taxon>Bacillales</taxon>
        <taxon>Bacillaceae</taxon>
        <taxon>Domibacillus</taxon>
    </lineage>
</organism>
<dbReference type="PANTHER" id="PTHR33745:SF3">
    <property type="entry name" value="RSBT CO-ANTAGONIST PROTEIN RSBRC"/>
    <property type="match status" value="1"/>
</dbReference>
<dbReference type="AlphaFoldDB" id="A0A177KUB2"/>
<dbReference type="EMBL" id="LQWZ01000021">
    <property type="protein sequence ID" value="OAH56654.1"/>
    <property type="molecule type" value="Genomic_DNA"/>
</dbReference>
<dbReference type="InterPro" id="IPR051932">
    <property type="entry name" value="Bact_StressResp_Reg"/>
</dbReference>
<reference evidence="3 4" key="1">
    <citation type="submission" date="2016-01" db="EMBL/GenBank/DDBJ databases">
        <title>Investigation of taxonomic status of Bacillus aminovorans.</title>
        <authorList>
            <person name="Verma A."/>
            <person name="Pal Y."/>
            <person name="Krishnamurthi S."/>
        </authorList>
    </citation>
    <scope>NUCLEOTIDE SEQUENCE [LARGE SCALE GENOMIC DNA]</scope>
    <source>
        <strain evidence="3 4">DSM 4337</strain>
    </source>
</reference>
<evidence type="ECO:0000259" key="2">
    <source>
        <dbReference type="PROSITE" id="PS50801"/>
    </source>
</evidence>
<accession>A0A177KUB2</accession>
<protein>
    <submittedName>
        <fullName evidence="3">RsbT co-antagonist protein RsbRB</fullName>
    </submittedName>
</protein>
<dbReference type="SUPFAM" id="SSF52091">
    <property type="entry name" value="SpoIIaa-like"/>
    <property type="match status" value="1"/>
</dbReference>
<dbReference type="PROSITE" id="PS50801">
    <property type="entry name" value="STAS"/>
    <property type="match status" value="1"/>
</dbReference>
<feature type="domain" description="STAS" evidence="2">
    <location>
        <begin position="165"/>
        <end position="276"/>
    </location>
</feature>
<dbReference type="Gene3D" id="3.30.750.24">
    <property type="entry name" value="STAS domain"/>
    <property type="match status" value="1"/>
</dbReference>
<dbReference type="Proteomes" id="UP000077271">
    <property type="component" value="Unassembled WGS sequence"/>
</dbReference>
<evidence type="ECO:0000256" key="1">
    <source>
        <dbReference type="ARBA" id="ARBA00022553"/>
    </source>
</evidence>
<dbReference type="RefSeq" id="WP_018391900.1">
    <property type="nucleotide sequence ID" value="NZ_LQWZ01000021.1"/>
</dbReference>
<dbReference type="InterPro" id="IPR002645">
    <property type="entry name" value="STAS_dom"/>
</dbReference>
<evidence type="ECO:0000313" key="4">
    <source>
        <dbReference type="Proteomes" id="UP000077271"/>
    </source>
</evidence>
<keyword evidence="1" id="KW-0597">Phosphoprotein</keyword>
<dbReference type="OrthoDB" id="9800154at2"/>
<proteinExistence type="predicted"/>
<dbReference type="PANTHER" id="PTHR33745">
    <property type="entry name" value="RSBT ANTAGONIST PROTEIN RSBS-RELATED"/>
    <property type="match status" value="1"/>
</dbReference>
<dbReference type="CDD" id="cd07041">
    <property type="entry name" value="STAS_RsbR_RsbS_like"/>
    <property type="match status" value="1"/>
</dbReference>
<evidence type="ECO:0000313" key="3">
    <source>
        <dbReference type="EMBL" id="OAH56654.1"/>
    </source>
</evidence>
<dbReference type="Pfam" id="PF01740">
    <property type="entry name" value="STAS"/>
    <property type="match status" value="1"/>
</dbReference>